<dbReference type="Proteomes" id="UP000239590">
    <property type="component" value="Unassembled WGS sequence"/>
</dbReference>
<dbReference type="InterPro" id="IPR025988">
    <property type="entry name" value="YWFCY_dom"/>
</dbReference>
<dbReference type="InterPro" id="IPR051539">
    <property type="entry name" value="T4SS-coupling_protein"/>
</dbReference>
<keyword evidence="3" id="KW-1003">Cell membrane</keyword>
<dbReference type="EMBL" id="PTRA01000010">
    <property type="protein sequence ID" value="PQA53187.1"/>
    <property type="molecule type" value="Genomic_DNA"/>
</dbReference>
<dbReference type="Gene3D" id="3.40.50.300">
    <property type="entry name" value="P-loop containing nucleotide triphosphate hydrolases"/>
    <property type="match status" value="2"/>
</dbReference>
<feature type="transmembrane region" description="Helical" evidence="7">
    <location>
        <begin position="118"/>
        <end position="137"/>
    </location>
</feature>
<organism evidence="9 10">
    <name type="scientific">Siphonobacter curvatus</name>
    <dbReference type="NCBI Taxonomy" id="2094562"/>
    <lineage>
        <taxon>Bacteria</taxon>
        <taxon>Pseudomonadati</taxon>
        <taxon>Bacteroidota</taxon>
        <taxon>Cytophagia</taxon>
        <taxon>Cytophagales</taxon>
        <taxon>Cytophagaceae</taxon>
        <taxon>Siphonobacter</taxon>
    </lineage>
</organism>
<dbReference type="PANTHER" id="PTHR37937:SF1">
    <property type="entry name" value="CONJUGATIVE TRANSFER: DNA TRANSPORT"/>
    <property type="match status" value="1"/>
</dbReference>
<proteinExistence type="inferred from homology"/>
<keyword evidence="6 7" id="KW-0472">Membrane</keyword>
<protein>
    <submittedName>
        <fullName evidence="9">Conjugal transfer protein TraG</fullName>
    </submittedName>
</protein>
<dbReference type="SUPFAM" id="SSF52540">
    <property type="entry name" value="P-loop containing nucleoside triphosphate hydrolases"/>
    <property type="match status" value="1"/>
</dbReference>
<keyword evidence="5 7" id="KW-1133">Transmembrane helix</keyword>
<dbReference type="Pfam" id="PF14293">
    <property type="entry name" value="YWFCY"/>
    <property type="match status" value="1"/>
</dbReference>
<name>A0A2S7IEX9_9BACT</name>
<comment type="caution">
    <text evidence="9">The sequence shown here is derived from an EMBL/GenBank/DDBJ whole genome shotgun (WGS) entry which is preliminary data.</text>
</comment>
<evidence type="ECO:0000256" key="6">
    <source>
        <dbReference type="ARBA" id="ARBA00023136"/>
    </source>
</evidence>
<dbReference type="InterPro" id="IPR003688">
    <property type="entry name" value="TraG/VirD4"/>
</dbReference>
<feature type="transmembrane region" description="Helical" evidence="7">
    <location>
        <begin position="91"/>
        <end position="112"/>
    </location>
</feature>
<evidence type="ECO:0000259" key="8">
    <source>
        <dbReference type="Pfam" id="PF14293"/>
    </source>
</evidence>
<feature type="transmembrane region" description="Helical" evidence="7">
    <location>
        <begin position="54"/>
        <end position="79"/>
    </location>
</feature>
<dbReference type="Pfam" id="PF02534">
    <property type="entry name" value="T4SS-DNA_transf"/>
    <property type="match status" value="1"/>
</dbReference>
<evidence type="ECO:0000313" key="10">
    <source>
        <dbReference type="Proteomes" id="UP000239590"/>
    </source>
</evidence>
<evidence type="ECO:0000313" key="9">
    <source>
        <dbReference type="EMBL" id="PQA53187.1"/>
    </source>
</evidence>
<sequence length="656" mass="74404">MNTGENTQALRGILDLTRLISVSLLGLHGYYYGYQAFLGWQLTHPITDRLLRHIAQTGLFDTLATSKLLALGFLALSLLGVQGRKDERYSVTAAALWMGVGLVLYATSPWVFVTAWPTPTLVSTYLGLTGGGYLLLLRGGSQVSRIIQKHWQGEPFNHANETFPQEQRRLPNAYALHFPTDFMYRGKRHRGWINVINPFRGLMVLGMPGAGKSYFVIRHVIQQHLAKGFAMFIYDFKYDDLTRIAYYHYRQQRSCLSFYVLNFDDLSRSHRCNPVAATYLLTLQDADESAETLLLSLNRDWIQRKDFFVSSSFSLLAALLWFLRLYQDGRYCTLPHAIELLHMDYDRLFSVLQRDEDLRKRVSPFVSAYLNNAMEQVEGQLASVKISLAKLVSPTMYYLLSGNDFDLNLNDPARPKIICMGNNPLRSAANGAIVSLYVNRLLKLCNQKGRHPASLVFDEFPTIYLHEMDKTLATARSNQIAVTLALQDLSQLRKDYGKDPADVLFNLTSNVIAGQVTGETARQLSERIGKIVQDRRSYSVNRTDTSFSHAQHLDYALPVSRIATLSSGEFVGLVGDEPGCEIPRKAFHARIRNDHAALAREEKQFTDVPIVRTLGADTLDQTVKRIREEVITLVGDCLDEMQRDPRLQHLLVQKKR</sequence>
<evidence type="ECO:0000256" key="1">
    <source>
        <dbReference type="ARBA" id="ARBA00004651"/>
    </source>
</evidence>
<gene>
    <name evidence="9" type="ORF">C5O19_24985</name>
</gene>
<dbReference type="AlphaFoldDB" id="A0A2S7IEX9"/>
<comment type="similarity">
    <text evidence="2">Belongs to the VirD4/TraG family.</text>
</comment>
<keyword evidence="10" id="KW-1185">Reference proteome</keyword>
<accession>A0A2S7IEX9</accession>
<keyword evidence="4 7" id="KW-0812">Transmembrane</keyword>
<comment type="subcellular location">
    <subcellularLocation>
        <location evidence="1">Cell membrane</location>
        <topology evidence="1">Multi-pass membrane protein</topology>
    </subcellularLocation>
</comment>
<dbReference type="InterPro" id="IPR027417">
    <property type="entry name" value="P-loop_NTPase"/>
</dbReference>
<evidence type="ECO:0000256" key="7">
    <source>
        <dbReference type="SAM" id="Phobius"/>
    </source>
</evidence>
<dbReference type="NCBIfam" id="NF041326">
    <property type="entry name" value="Bacteroid_MobC"/>
    <property type="match status" value="1"/>
</dbReference>
<feature type="domain" description="YWFCY" evidence="8">
    <location>
        <begin position="5"/>
        <end position="148"/>
    </location>
</feature>
<dbReference type="RefSeq" id="WP_104716101.1">
    <property type="nucleotide sequence ID" value="NZ_PTRA01000010.1"/>
</dbReference>
<dbReference type="CDD" id="cd01127">
    <property type="entry name" value="TrwB_TraG_TraD_VirD4"/>
    <property type="match status" value="1"/>
</dbReference>
<feature type="transmembrane region" description="Helical" evidence="7">
    <location>
        <begin position="307"/>
        <end position="326"/>
    </location>
</feature>
<evidence type="ECO:0000256" key="2">
    <source>
        <dbReference type="ARBA" id="ARBA00008806"/>
    </source>
</evidence>
<feature type="transmembrane region" description="Helical" evidence="7">
    <location>
        <begin position="12"/>
        <end position="34"/>
    </location>
</feature>
<dbReference type="OrthoDB" id="102453at2"/>
<dbReference type="GO" id="GO:0005886">
    <property type="term" value="C:plasma membrane"/>
    <property type="evidence" value="ECO:0007669"/>
    <property type="project" value="UniProtKB-SubCell"/>
</dbReference>
<evidence type="ECO:0000256" key="5">
    <source>
        <dbReference type="ARBA" id="ARBA00022989"/>
    </source>
</evidence>
<evidence type="ECO:0000256" key="4">
    <source>
        <dbReference type="ARBA" id="ARBA00022692"/>
    </source>
</evidence>
<dbReference type="PANTHER" id="PTHR37937">
    <property type="entry name" value="CONJUGATIVE TRANSFER: DNA TRANSPORT"/>
    <property type="match status" value="1"/>
</dbReference>
<evidence type="ECO:0000256" key="3">
    <source>
        <dbReference type="ARBA" id="ARBA00022475"/>
    </source>
</evidence>
<reference evidence="10" key="1">
    <citation type="submission" date="2018-02" db="EMBL/GenBank/DDBJ databases">
        <title>Genome sequencing of Solimonas sp. HR-BB.</title>
        <authorList>
            <person name="Lee Y."/>
            <person name="Jeon C.O."/>
        </authorList>
    </citation>
    <scope>NUCLEOTIDE SEQUENCE [LARGE SCALE GENOMIC DNA]</scope>
    <source>
        <strain evidence="10">HR-U</strain>
    </source>
</reference>